<evidence type="ECO:0000256" key="6">
    <source>
        <dbReference type="ARBA" id="ARBA00023180"/>
    </source>
</evidence>
<dbReference type="EC" id="3.2.1.25" evidence="3"/>
<evidence type="ECO:0000256" key="5">
    <source>
        <dbReference type="ARBA" id="ARBA00022801"/>
    </source>
</evidence>
<keyword evidence="8" id="KW-0326">Glycosidase</keyword>
<protein>
    <recommendedName>
        <fullName evidence="3">beta-mannosidase</fullName>
        <ecNumber evidence="3">3.2.1.25</ecNumber>
    </recommendedName>
</protein>
<dbReference type="GO" id="GO:0006516">
    <property type="term" value="P:glycoprotein catabolic process"/>
    <property type="evidence" value="ECO:0007669"/>
    <property type="project" value="TreeGrafter"/>
</dbReference>
<accession>A0A1H9SAU6</accession>
<keyword evidence="5" id="KW-0378">Hydrolase</keyword>
<evidence type="ECO:0000256" key="1">
    <source>
        <dbReference type="ARBA" id="ARBA00000829"/>
    </source>
</evidence>
<gene>
    <name evidence="12" type="ORF">SAMN04488023_11758</name>
</gene>
<evidence type="ECO:0000259" key="10">
    <source>
        <dbReference type="Pfam" id="PF17753"/>
    </source>
</evidence>
<dbReference type="InterPro" id="IPR041625">
    <property type="entry name" value="Beta-mannosidase_Ig"/>
</dbReference>
<proteinExistence type="predicted"/>
<dbReference type="InterPro" id="IPR013783">
    <property type="entry name" value="Ig-like_fold"/>
</dbReference>
<dbReference type="Gene3D" id="2.60.120.260">
    <property type="entry name" value="Galactose-binding domain-like"/>
    <property type="match status" value="1"/>
</dbReference>
<evidence type="ECO:0000313" key="12">
    <source>
        <dbReference type="EMBL" id="SER82140.1"/>
    </source>
</evidence>
<dbReference type="AlphaFoldDB" id="A0A1H9SAU6"/>
<dbReference type="InterPro" id="IPR054593">
    <property type="entry name" value="Beta-mannosidase-like_N2"/>
</dbReference>
<dbReference type="OrthoDB" id="9801077at2"/>
<reference evidence="13" key="1">
    <citation type="submission" date="2016-10" db="EMBL/GenBank/DDBJ databases">
        <authorList>
            <person name="Varghese N."/>
            <person name="Submissions S."/>
        </authorList>
    </citation>
    <scope>NUCLEOTIDE SEQUENCE [LARGE SCALE GENOMIC DNA]</scope>
    <source>
        <strain evidence="13">DSM 18610</strain>
    </source>
</reference>
<dbReference type="PANTHER" id="PTHR43730:SF1">
    <property type="entry name" value="BETA-MANNOSIDASE"/>
    <property type="match status" value="1"/>
</dbReference>
<dbReference type="EMBL" id="FOGG01000017">
    <property type="protein sequence ID" value="SER82140.1"/>
    <property type="molecule type" value="Genomic_DNA"/>
</dbReference>
<evidence type="ECO:0000256" key="7">
    <source>
        <dbReference type="ARBA" id="ARBA00023228"/>
    </source>
</evidence>
<organism evidence="12 13">
    <name type="scientific">Pedobacter rhizosphaerae</name>
    <dbReference type="NCBI Taxonomy" id="390241"/>
    <lineage>
        <taxon>Bacteria</taxon>
        <taxon>Pseudomonadati</taxon>
        <taxon>Bacteroidota</taxon>
        <taxon>Sphingobacteriia</taxon>
        <taxon>Sphingobacteriales</taxon>
        <taxon>Sphingobacteriaceae</taxon>
        <taxon>Pedobacter</taxon>
    </lineage>
</organism>
<evidence type="ECO:0000256" key="9">
    <source>
        <dbReference type="SAM" id="SignalP"/>
    </source>
</evidence>
<dbReference type="SUPFAM" id="SSF51445">
    <property type="entry name" value="(Trans)glycosidases"/>
    <property type="match status" value="1"/>
</dbReference>
<dbReference type="Pfam" id="PF17753">
    <property type="entry name" value="Ig_mannosidase"/>
    <property type="match status" value="1"/>
</dbReference>
<dbReference type="STRING" id="390241.SAMN04488023_11758"/>
<keyword evidence="13" id="KW-1185">Reference proteome</keyword>
<sequence length="658" mass="76618">MNVKVKIIGCLFLFGSLTARAQVQKITDGWQFQEQDAAQWLPAKVPGEVHLDLLANKQIPDPFYRDNEKKLQWIERENWDYKVKFEVPSATLNKKNVELVFDGLDTYADVYLNGKRILQANNMFRQWKVDVKALLKASNQLFIRFKSAQNTVDSMAKADLPYVIPDNPRAYVRKAQFHFGWDWGPKLTTAGIWKEVRLEAYDVKPKEKAFVPPVKVELVQQPDKDGKSFYFKIQSKTIYVKGANYIPSDAFVSRMTKNDYRKVLSMAKDANMNMLRVWGGGIYESDDFYDLCDSLGIYVWQDFMFAGAMVPGDKAFFDNVREEVKYQVKRLRHHKSIVLWCGNNEVDEAFNRWGWQKSFRISPADSAKLWNDYTRLFRDSIPKWVKEVDGSRPYISTSPKYGWGVKNSFTEGDSHYWGVWWGGEDFEVFENKTGRFVSEYGMQAMPNYQSLLKITEPQDRYLFSDVLQNHQRAGNGYDKLAVYLKSYMVDSAQLKKLSLEDYTYLTQCVQYYGFKNMILIHRSKAPYNMGTLLWQLNDCWPVESWSITDYYNRAPKAAWYAVKEAYRDDIRIKRDTVKPKDLNLSDPKITYEVKGNTIKLKASAFAKYVFVDIEGYNGKLSDNYFDLEANKEKTITLSGTAATNNIKIKSLWDVTHKY</sequence>
<dbReference type="FunFam" id="2.60.120.260:FF:000060">
    <property type="entry name" value="Probable beta-mannosidase"/>
    <property type="match status" value="1"/>
</dbReference>
<dbReference type="InterPro" id="IPR017853">
    <property type="entry name" value="GH"/>
</dbReference>
<dbReference type="GO" id="GO:0004567">
    <property type="term" value="F:beta-mannosidase activity"/>
    <property type="evidence" value="ECO:0007669"/>
    <property type="project" value="UniProtKB-EC"/>
</dbReference>
<dbReference type="PANTHER" id="PTHR43730">
    <property type="entry name" value="BETA-MANNOSIDASE"/>
    <property type="match status" value="1"/>
</dbReference>
<evidence type="ECO:0000313" key="13">
    <source>
        <dbReference type="Proteomes" id="UP000199572"/>
    </source>
</evidence>
<dbReference type="FunFam" id="3.20.20.80:FF:000050">
    <property type="entry name" value="Beta-mannosidase B"/>
    <property type="match status" value="1"/>
</dbReference>
<dbReference type="GO" id="GO:0005764">
    <property type="term" value="C:lysosome"/>
    <property type="evidence" value="ECO:0007669"/>
    <property type="project" value="UniProtKB-SubCell"/>
</dbReference>
<evidence type="ECO:0000256" key="4">
    <source>
        <dbReference type="ARBA" id="ARBA00022729"/>
    </source>
</evidence>
<dbReference type="Pfam" id="PF22666">
    <property type="entry name" value="Glyco_hydro_2_N2"/>
    <property type="match status" value="1"/>
</dbReference>
<dbReference type="InterPro" id="IPR008979">
    <property type="entry name" value="Galactose-bd-like_sf"/>
</dbReference>
<evidence type="ECO:0000259" key="11">
    <source>
        <dbReference type="Pfam" id="PF22666"/>
    </source>
</evidence>
<dbReference type="Gene3D" id="2.60.40.10">
    <property type="entry name" value="Immunoglobulins"/>
    <property type="match status" value="1"/>
</dbReference>
<comment type="subcellular location">
    <subcellularLocation>
        <location evidence="2">Lysosome</location>
    </subcellularLocation>
</comment>
<keyword evidence="7" id="KW-0458">Lysosome</keyword>
<dbReference type="Gene3D" id="3.20.20.80">
    <property type="entry name" value="Glycosidases"/>
    <property type="match status" value="1"/>
</dbReference>
<name>A0A1H9SAU6_9SPHI</name>
<feature type="domain" description="Beta-mannosidase Ig-fold" evidence="10">
    <location>
        <begin position="584"/>
        <end position="653"/>
    </location>
</feature>
<keyword evidence="4 9" id="KW-0732">Signal</keyword>
<evidence type="ECO:0000256" key="3">
    <source>
        <dbReference type="ARBA" id="ARBA00012754"/>
    </source>
</evidence>
<evidence type="ECO:0000256" key="8">
    <source>
        <dbReference type="ARBA" id="ARBA00023295"/>
    </source>
</evidence>
<evidence type="ECO:0000256" key="2">
    <source>
        <dbReference type="ARBA" id="ARBA00004371"/>
    </source>
</evidence>
<dbReference type="SUPFAM" id="SSF49785">
    <property type="entry name" value="Galactose-binding domain-like"/>
    <property type="match status" value="1"/>
</dbReference>
<comment type="catalytic activity">
    <reaction evidence="1">
        <text>Hydrolysis of terminal, non-reducing beta-D-mannose residues in beta-D-mannosides.</text>
        <dbReference type="EC" id="3.2.1.25"/>
    </reaction>
</comment>
<dbReference type="InterPro" id="IPR050887">
    <property type="entry name" value="Beta-mannosidase_GH2"/>
</dbReference>
<feature type="domain" description="Beta-mannosidase-like galactose-binding" evidence="11">
    <location>
        <begin position="30"/>
        <end position="194"/>
    </location>
</feature>
<feature type="chain" id="PRO_5011680664" description="beta-mannosidase" evidence="9">
    <location>
        <begin position="22"/>
        <end position="658"/>
    </location>
</feature>
<dbReference type="InterPro" id="IPR036156">
    <property type="entry name" value="Beta-gal/glucu_dom_sf"/>
</dbReference>
<feature type="signal peptide" evidence="9">
    <location>
        <begin position="1"/>
        <end position="21"/>
    </location>
</feature>
<keyword evidence="6" id="KW-0325">Glycoprotein</keyword>
<dbReference type="SUPFAM" id="SSF49303">
    <property type="entry name" value="beta-Galactosidase/glucuronidase domain"/>
    <property type="match status" value="1"/>
</dbReference>
<dbReference type="Proteomes" id="UP000199572">
    <property type="component" value="Unassembled WGS sequence"/>
</dbReference>